<sequence>MRMAGHLAATLLVAASIMIGATSSPPPCETVLQDLTPCLTFLAANEQSPSTGCCSGVRTLAPYSQKQADRTTVCECLKSYAPSLGPIDMSLIAQIPKKCSVDVNLPNISSDIDCSKV</sequence>
<evidence type="ECO:0000256" key="1">
    <source>
        <dbReference type="ARBA" id="ARBA00009748"/>
    </source>
</evidence>
<dbReference type="Gene3D" id="1.10.110.10">
    <property type="entry name" value="Plant lipid-transfer and hydrophobic proteins"/>
    <property type="match status" value="1"/>
</dbReference>
<keyword evidence="6" id="KW-1185">Reference proteome</keyword>
<dbReference type="GO" id="GO:0008289">
    <property type="term" value="F:lipid binding"/>
    <property type="evidence" value="ECO:0007669"/>
    <property type="project" value="UniProtKB-KW"/>
</dbReference>
<dbReference type="PROSITE" id="PS00597">
    <property type="entry name" value="PLANT_LTP"/>
    <property type="match status" value="1"/>
</dbReference>
<keyword evidence="2" id="KW-0813">Transport</keyword>
<keyword evidence="2" id="KW-0446">Lipid-binding</keyword>
<feature type="chain" id="PRO_5029913932" description="Non-specific lipid-transfer protein" evidence="3">
    <location>
        <begin position="24"/>
        <end position="117"/>
    </location>
</feature>
<dbReference type="SMART" id="SM00499">
    <property type="entry name" value="AAI"/>
    <property type="match status" value="1"/>
</dbReference>
<dbReference type="InterPro" id="IPR036312">
    <property type="entry name" value="Bifun_inhib/LTP/seed_sf"/>
</dbReference>
<dbReference type="InterPro" id="IPR000528">
    <property type="entry name" value="Plant_nsLTP"/>
</dbReference>
<evidence type="ECO:0000256" key="3">
    <source>
        <dbReference type="SAM" id="SignalP"/>
    </source>
</evidence>
<dbReference type="SUPFAM" id="SSF47699">
    <property type="entry name" value="Bifunctional inhibitor/lipid-transfer protein/seed storage 2S albumin"/>
    <property type="match status" value="1"/>
</dbReference>
<dbReference type="EnsemblPlants" id="Kaladp0084s0090.1.v1.1">
    <property type="protein sequence ID" value="Kaladp0084s0090.1.v1.1"/>
    <property type="gene ID" value="Kaladp0084s0090.v1.1"/>
</dbReference>
<evidence type="ECO:0000313" key="6">
    <source>
        <dbReference type="Proteomes" id="UP000594263"/>
    </source>
</evidence>
<feature type="signal peptide" evidence="3">
    <location>
        <begin position="1"/>
        <end position="23"/>
    </location>
</feature>
<evidence type="ECO:0000259" key="4">
    <source>
        <dbReference type="SMART" id="SM00499"/>
    </source>
</evidence>
<organism evidence="5 6">
    <name type="scientific">Kalanchoe fedtschenkoi</name>
    <name type="common">Lavender scallops</name>
    <name type="synonym">South American air plant</name>
    <dbReference type="NCBI Taxonomy" id="63787"/>
    <lineage>
        <taxon>Eukaryota</taxon>
        <taxon>Viridiplantae</taxon>
        <taxon>Streptophyta</taxon>
        <taxon>Embryophyta</taxon>
        <taxon>Tracheophyta</taxon>
        <taxon>Spermatophyta</taxon>
        <taxon>Magnoliopsida</taxon>
        <taxon>eudicotyledons</taxon>
        <taxon>Gunneridae</taxon>
        <taxon>Pentapetalae</taxon>
        <taxon>Saxifragales</taxon>
        <taxon>Crassulaceae</taxon>
        <taxon>Kalanchoe</taxon>
    </lineage>
</organism>
<evidence type="ECO:0000313" key="5">
    <source>
        <dbReference type="EnsemblPlants" id="Kaladp0084s0090.1.v1.1"/>
    </source>
</evidence>
<dbReference type="Proteomes" id="UP000594263">
    <property type="component" value="Unplaced"/>
</dbReference>
<protein>
    <recommendedName>
        <fullName evidence="2">Non-specific lipid-transfer protein</fullName>
    </recommendedName>
</protein>
<evidence type="ECO:0000256" key="2">
    <source>
        <dbReference type="RuleBase" id="RU000628"/>
    </source>
</evidence>
<feature type="domain" description="Bifunctional inhibitor/plant lipid transfer protein/seed storage helical" evidence="4">
    <location>
        <begin position="28"/>
        <end position="114"/>
    </location>
</feature>
<dbReference type="AlphaFoldDB" id="A0A7N0UT94"/>
<comment type="function">
    <text evidence="2">Plant non-specific lipid-transfer proteins transfer phospholipids as well as galactolipids across membranes. May play a role in wax or cutin deposition in the cell walls of expanding epidermal cells and certain secretory tissues.</text>
</comment>
<dbReference type="CDD" id="cd01960">
    <property type="entry name" value="nsLTP1"/>
    <property type="match status" value="1"/>
</dbReference>
<dbReference type="Pfam" id="PF00234">
    <property type="entry name" value="Tryp_alpha_amyl"/>
    <property type="match status" value="1"/>
</dbReference>
<reference evidence="5" key="1">
    <citation type="submission" date="2021-01" db="UniProtKB">
        <authorList>
            <consortium name="EnsemblPlants"/>
        </authorList>
    </citation>
    <scope>IDENTIFICATION</scope>
</reference>
<keyword evidence="3" id="KW-0732">Signal</keyword>
<dbReference type="OMA" id="ISAYFNC"/>
<dbReference type="PRINTS" id="PR00382">
    <property type="entry name" value="LIPIDTRNSFER"/>
</dbReference>
<dbReference type="InterPro" id="IPR016140">
    <property type="entry name" value="Bifunc_inhib/LTP/seed_store"/>
</dbReference>
<accession>A0A7N0UT94</accession>
<name>A0A7N0UT94_KALFE</name>
<dbReference type="GO" id="GO:0006869">
    <property type="term" value="P:lipid transport"/>
    <property type="evidence" value="ECO:0007669"/>
    <property type="project" value="InterPro"/>
</dbReference>
<dbReference type="PANTHER" id="PTHR33076">
    <property type="entry name" value="NON-SPECIFIC LIPID-TRANSFER PROTEIN 2-RELATED"/>
    <property type="match status" value="1"/>
</dbReference>
<proteinExistence type="inferred from homology"/>
<comment type="similarity">
    <text evidence="1 2">Belongs to the plant LTP family.</text>
</comment>
<dbReference type="Gramene" id="Kaladp0084s0090.1.v1.1">
    <property type="protein sequence ID" value="Kaladp0084s0090.1.v1.1"/>
    <property type="gene ID" value="Kaladp0084s0090.v1.1"/>
</dbReference>